<evidence type="ECO:0000313" key="4">
    <source>
        <dbReference type="Proteomes" id="UP000308092"/>
    </source>
</evidence>
<feature type="domain" description="NB-ARC" evidence="2">
    <location>
        <begin position="277"/>
        <end position="439"/>
    </location>
</feature>
<dbReference type="STRING" id="1220188.A0A4S3IZQ7"/>
<dbReference type="Gene3D" id="3.40.50.1580">
    <property type="entry name" value="Nucleoside phosphorylase domain"/>
    <property type="match status" value="1"/>
</dbReference>
<dbReference type="SUPFAM" id="SSF48452">
    <property type="entry name" value="TPR-like"/>
    <property type="match status" value="1"/>
</dbReference>
<dbReference type="InterPro" id="IPR002182">
    <property type="entry name" value="NB-ARC"/>
</dbReference>
<dbReference type="Proteomes" id="UP000308092">
    <property type="component" value="Unassembled WGS sequence"/>
</dbReference>
<dbReference type="InterPro" id="IPR011990">
    <property type="entry name" value="TPR-like_helical_dom_sf"/>
</dbReference>
<dbReference type="PANTHER" id="PTHR46082:SF11">
    <property type="entry name" value="AAA+ ATPASE DOMAIN-CONTAINING PROTEIN-RELATED"/>
    <property type="match status" value="1"/>
</dbReference>
<protein>
    <recommendedName>
        <fullName evidence="2">NB-ARC domain-containing protein</fullName>
    </recommendedName>
</protein>
<name>A0A4S3IZQ7_9EURO</name>
<dbReference type="AlphaFoldDB" id="A0A4S3IZQ7"/>
<dbReference type="Gene3D" id="1.25.40.10">
    <property type="entry name" value="Tetratricopeptide repeat domain"/>
    <property type="match status" value="1"/>
</dbReference>
<dbReference type="GO" id="GO:0043531">
    <property type="term" value="F:ADP binding"/>
    <property type="evidence" value="ECO:0007669"/>
    <property type="project" value="InterPro"/>
</dbReference>
<dbReference type="GO" id="GO:0009116">
    <property type="term" value="P:nucleoside metabolic process"/>
    <property type="evidence" value="ECO:0007669"/>
    <property type="project" value="InterPro"/>
</dbReference>
<dbReference type="InterPro" id="IPR035994">
    <property type="entry name" value="Nucleoside_phosphorylase_sf"/>
</dbReference>
<evidence type="ECO:0000313" key="3">
    <source>
        <dbReference type="EMBL" id="THC87815.1"/>
    </source>
</evidence>
<sequence length="830" mass="92950">MSFTRDDYTVAWICALPLEMAAAKVMLDEIHPPLPQPQSDHNVYTLGSVNGHNVVVACLPSGFGLMVGIGGGVPSQTADIRLGDVVISKPTATSSGIIQYDYGKTLRDGRFQHTGSLNKPPPVLLKAVSQLESDYMTGKRLIGKTLIDILHKCEEIGEQFSRPKDDWLFRPTYNHEDSEYNCSACDQTQLVNRPERITDEPYFQYGLIASGDQVIKNAKTRDSIAKDLDILCFEMEAAGLMDELPSLAIRGICDYCDSHKNKQWQGYAALAAAAYAKALLSNGPAKVAICGLGGVGKTQIALELAYRMRNRDPECSIFWITCTSYESVEQAYMSIASTLGITDTKPAEVKEKVKAYLSQESAGKWLLLFDNADDMGMWSKNNTNTPVLTDFLPQCEQGHILFTTRSRKTAVKILENSLVEKTLLNNRDIAITLLEQLAFLPLAITQAAAYINENSIGLSDYIILLQDQEPDVIELLSEDFGDERRYKDTQNPVALTWFISFQQIQRLNELAADYLSFMACINPRDIPQSLLPQPNSTKKRIDAIGLLKAFSFVSEEDRLNEAFPNNDHTNRKLWRKYLPHAFSLIAEADFQKEQEKYISFIVNIGGCLYSDGRWKEAKKLGVQVMELRKQILGPKHPDTLISMANLASTYMNQGRWKEAEELGVQVMELRKQVLGPEHPHTLTSMAILASTYTNQGRWKEAEELEVQVIKLRKQVLGPEHPDTLTSMNNLACTWKLLGKVEDALALMEKCAELRRKLLGPDHPHAISSSNALSNWEIAVNSLLKKPTQQTSPEASPTLPIHNHPPKQMKSDSEPVTGGKRRALVRFFRRR</sequence>
<evidence type="ECO:0000256" key="1">
    <source>
        <dbReference type="SAM" id="MobiDB-lite"/>
    </source>
</evidence>
<dbReference type="GO" id="GO:0003824">
    <property type="term" value="F:catalytic activity"/>
    <property type="evidence" value="ECO:0007669"/>
    <property type="project" value="InterPro"/>
</dbReference>
<feature type="region of interest" description="Disordered" evidence="1">
    <location>
        <begin position="785"/>
        <end position="821"/>
    </location>
</feature>
<keyword evidence="4" id="KW-1185">Reference proteome</keyword>
<gene>
    <name evidence="3" type="ORF">EYZ11_012741</name>
</gene>
<proteinExistence type="predicted"/>
<dbReference type="SUPFAM" id="SSF52540">
    <property type="entry name" value="P-loop containing nucleoside triphosphate hydrolases"/>
    <property type="match status" value="1"/>
</dbReference>
<dbReference type="SUPFAM" id="SSF53167">
    <property type="entry name" value="Purine and uridine phosphorylases"/>
    <property type="match status" value="1"/>
</dbReference>
<dbReference type="PANTHER" id="PTHR46082">
    <property type="entry name" value="ATP/GTP-BINDING PROTEIN-RELATED"/>
    <property type="match status" value="1"/>
</dbReference>
<evidence type="ECO:0000259" key="2">
    <source>
        <dbReference type="Pfam" id="PF00931"/>
    </source>
</evidence>
<accession>A0A4S3IZQ7</accession>
<comment type="caution">
    <text evidence="3">The sequence shown here is derived from an EMBL/GenBank/DDBJ whole genome shotgun (WGS) entry which is preliminary data.</text>
</comment>
<dbReference type="VEuPathDB" id="FungiDB:EYZ11_012741"/>
<organism evidence="3 4">
    <name type="scientific">Aspergillus tanneri</name>
    <dbReference type="NCBI Taxonomy" id="1220188"/>
    <lineage>
        <taxon>Eukaryota</taxon>
        <taxon>Fungi</taxon>
        <taxon>Dikarya</taxon>
        <taxon>Ascomycota</taxon>
        <taxon>Pezizomycotina</taxon>
        <taxon>Eurotiomycetes</taxon>
        <taxon>Eurotiomycetidae</taxon>
        <taxon>Eurotiales</taxon>
        <taxon>Aspergillaceae</taxon>
        <taxon>Aspergillus</taxon>
        <taxon>Aspergillus subgen. Circumdati</taxon>
    </lineage>
</organism>
<dbReference type="Pfam" id="PF13424">
    <property type="entry name" value="TPR_12"/>
    <property type="match status" value="1"/>
</dbReference>
<dbReference type="EMBL" id="SOSA01001032">
    <property type="protein sequence ID" value="THC87815.1"/>
    <property type="molecule type" value="Genomic_DNA"/>
</dbReference>
<dbReference type="Pfam" id="PF00931">
    <property type="entry name" value="NB-ARC"/>
    <property type="match status" value="1"/>
</dbReference>
<dbReference type="InterPro" id="IPR053137">
    <property type="entry name" value="NLR-like"/>
</dbReference>
<dbReference type="InterPro" id="IPR027417">
    <property type="entry name" value="P-loop_NTPase"/>
</dbReference>
<dbReference type="Pfam" id="PF13374">
    <property type="entry name" value="TPR_10"/>
    <property type="match status" value="2"/>
</dbReference>
<reference evidence="3 4" key="1">
    <citation type="submission" date="2019-03" db="EMBL/GenBank/DDBJ databases">
        <title>The genome sequence of a newly discovered highly antifungal drug resistant Aspergillus species, Aspergillus tanneri NIH 1004.</title>
        <authorList>
            <person name="Mounaud S."/>
            <person name="Singh I."/>
            <person name="Joardar V."/>
            <person name="Pakala S."/>
            <person name="Pakala S."/>
            <person name="Venepally P."/>
            <person name="Hoover J."/>
            <person name="Nierman W."/>
            <person name="Chung J."/>
            <person name="Losada L."/>
        </authorList>
    </citation>
    <scope>NUCLEOTIDE SEQUENCE [LARGE SCALE GENOMIC DNA]</scope>
    <source>
        <strain evidence="3 4">NIH1004</strain>
    </source>
</reference>